<dbReference type="InterPro" id="IPR001920">
    <property type="entry name" value="Asp/Glu_race"/>
</dbReference>
<dbReference type="EMBL" id="MHQI01000010">
    <property type="protein sequence ID" value="OHA00656.1"/>
    <property type="molecule type" value="Genomic_DNA"/>
</dbReference>
<gene>
    <name evidence="3" type="ORF">A3C07_04360</name>
</gene>
<evidence type="ECO:0008006" key="5">
    <source>
        <dbReference type="Google" id="ProtNLM"/>
    </source>
</evidence>
<dbReference type="SUPFAM" id="SSF53681">
    <property type="entry name" value="Aspartate/glutamate racemase"/>
    <property type="match status" value="2"/>
</dbReference>
<comment type="similarity">
    <text evidence="1">Belongs to the aspartate/glutamate racemases family.</text>
</comment>
<organism evidence="3 4">
    <name type="scientific">Candidatus Sungbacteria bacterium RIFCSPHIGHO2_02_FULL_47_11</name>
    <dbReference type="NCBI Taxonomy" id="1802270"/>
    <lineage>
        <taxon>Bacteria</taxon>
        <taxon>Candidatus Sungiibacteriota</taxon>
    </lineage>
</organism>
<evidence type="ECO:0000313" key="4">
    <source>
        <dbReference type="Proteomes" id="UP000179023"/>
    </source>
</evidence>
<dbReference type="PANTHER" id="PTHR21198:SF7">
    <property type="entry name" value="ASPARTATE-GLUTAMATE RACEMASE FAMILY"/>
    <property type="match status" value="1"/>
</dbReference>
<dbReference type="InterPro" id="IPR004380">
    <property type="entry name" value="Asp_race"/>
</dbReference>
<dbReference type="GO" id="GO:0047661">
    <property type="term" value="F:amino-acid racemase activity"/>
    <property type="evidence" value="ECO:0007669"/>
    <property type="project" value="InterPro"/>
</dbReference>
<sequence length="251" mass="27550">MNETQRIGIIGGMGPMAGVLLQKLIIDATPAETDQDHLQVVCFTNPKIPDRTRSLTADGGKTYIAAIRDTAQALIKMGVTILVIPCNTAHARFEEIQNGLAVPIFNMVQASVDYIAKKYGPRRRVGILVTDGLLEAKTYQTALCEYNLNPIIPSPYHQQRLMRSIYNIKKGEQKSVLKEIQNAISELAGNGAETVLLGCTELSLYFEQLQKEQIPIEDPLRVAAQQLVESLTLSEESPSLMQVGGSTARLN</sequence>
<dbReference type="NCBIfam" id="TIGR00035">
    <property type="entry name" value="asp_race"/>
    <property type="match status" value="1"/>
</dbReference>
<dbReference type="Proteomes" id="UP000179023">
    <property type="component" value="Unassembled WGS sequence"/>
</dbReference>
<dbReference type="AlphaFoldDB" id="A0A1G2KML9"/>
<evidence type="ECO:0000256" key="2">
    <source>
        <dbReference type="ARBA" id="ARBA00023235"/>
    </source>
</evidence>
<accession>A0A1G2KML9</accession>
<name>A0A1G2KML9_9BACT</name>
<protein>
    <recommendedName>
        <fullName evidence="5">Aspartate racemase</fullName>
    </recommendedName>
</protein>
<dbReference type="InterPro" id="IPR018187">
    <property type="entry name" value="Asp/Glu_racemase_AS_1"/>
</dbReference>
<dbReference type="InterPro" id="IPR015942">
    <property type="entry name" value="Asp/Glu/hydantoin_racemase"/>
</dbReference>
<keyword evidence="2" id="KW-0413">Isomerase</keyword>
<dbReference type="PROSITE" id="PS00923">
    <property type="entry name" value="ASP_GLU_RACEMASE_1"/>
    <property type="match status" value="1"/>
</dbReference>
<dbReference type="PANTHER" id="PTHR21198">
    <property type="entry name" value="GLUTAMATE RACEMASE"/>
    <property type="match status" value="1"/>
</dbReference>
<dbReference type="STRING" id="1802270.A3C07_04360"/>
<comment type="caution">
    <text evidence="3">The sequence shown here is derived from an EMBL/GenBank/DDBJ whole genome shotgun (WGS) entry which is preliminary data.</text>
</comment>
<evidence type="ECO:0000313" key="3">
    <source>
        <dbReference type="EMBL" id="OHA00656.1"/>
    </source>
</evidence>
<evidence type="ECO:0000256" key="1">
    <source>
        <dbReference type="ARBA" id="ARBA00007847"/>
    </source>
</evidence>
<reference evidence="3 4" key="1">
    <citation type="journal article" date="2016" name="Nat. Commun.">
        <title>Thousands of microbial genomes shed light on interconnected biogeochemical processes in an aquifer system.</title>
        <authorList>
            <person name="Anantharaman K."/>
            <person name="Brown C.T."/>
            <person name="Hug L.A."/>
            <person name="Sharon I."/>
            <person name="Castelle C.J."/>
            <person name="Probst A.J."/>
            <person name="Thomas B.C."/>
            <person name="Singh A."/>
            <person name="Wilkins M.J."/>
            <person name="Karaoz U."/>
            <person name="Brodie E.L."/>
            <person name="Williams K.H."/>
            <person name="Hubbard S.S."/>
            <person name="Banfield J.F."/>
        </authorList>
    </citation>
    <scope>NUCLEOTIDE SEQUENCE [LARGE SCALE GENOMIC DNA]</scope>
</reference>
<dbReference type="Pfam" id="PF01177">
    <property type="entry name" value="Asp_Glu_race"/>
    <property type="match status" value="1"/>
</dbReference>
<proteinExistence type="inferred from homology"/>
<dbReference type="Gene3D" id="3.40.50.1860">
    <property type="match status" value="2"/>
</dbReference>